<comment type="subcellular location">
    <subcellularLocation>
        <location evidence="1">Membrane</location>
        <topology evidence="1">Multi-pass membrane protein</topology>
    </subcellularLocation>
</comment>
<evidence type="ECO:0008006" key="7">
    <source>
        <dbReference type="Google" id="ProtNLM"/>
    </source>
</evidence>
<evidence type="ECO:0000256" key="3">
    <source>
        <dbReference type="ARBA" id="ARBA00022989"/>
    </source>
</evidence>
<name>A0A8J2SED8_9STRA</name>
<evidence type="ECO:0000256" key="2">
    <source>
        <dbReference type="ARBA" id="ARBA00022692"/>
    </source>
</evidence>
<accession>A0A8J2SED8</accession>
<evidence type="ECO:0000256" key="4">
    <source>
        <dbReference type="ARBA" id="ARBA00023136"/>
    </source>
</evidence>
<keyword evidence="3" id="KW-1133">Transmembrane helix</keyword>
<keyword evidence="2" id="KW-0812">Transmembrane</keyword>
<organism evidence="5 6">
    <name type="scientific">Pelagomonas calceolata</name>
    <dbReference type="NCBI Taxonomy" id="35677"/>
    <lineage>
        <taxon>Eukaryota</taxon>
        <taxon>Sar</taxon>
        <taxon>Stramenopiles</taxon>
        <taxon>Ochrophyta</taxon>
        <taxon>Pelagophyceae</taxon>
        <taxon>Pelagomonadales</taxon>
        <taxon>Pelagomonadaceae</taxon>
        <taxon>Pelagomonas</taxon>
    </lineage>
</organism>
<dbReference type="PANTHER" id="PTHR12665">
    <property type="entry name" value="ORMDL PROTEINS"/>
    <property type="match status" value="1"/>
</dbReference>
<proteinExistence type="predicted"/>
<dbReference type="GO" id="GO:0005789">
    <property type="term" value="C:endoplasmic reticulum membrane"/>
    <property type="evidence" value="ECO:0007669"/>
    <property type="project" value="InterPro"/>
</dbReference>
<sequence length="179" mass="19814">MPVPRNYSDNYLSGMDPDPKRNVAVECFQIDTTRFAATYVMLILIVYGAIHGSGYTSEQSLSATNVAHALVTFVFFHWAKGSPDTHAQGDYDDLTVWEQLDGGASWSATKKVFLIVPTLVLLAYLNAADFSRQALTIHVPIYALLCILPKLPGMHRVRILGINRTVGFESFDDETKKGS</sequence>
<protein>
    <recommendedName>
        <fullName evidence="7">ORM1-like protein 3</fullName>
    </recommendedName>
</protein>
<dbReference type="OrthoDB" id="1932233at2759"/>
<gene>
    <name evidence="5" type="ORF">PECAL_3P03680</name>
</gene>
<keyword evidence="4" id="KW-0472">Membrane</keyword>
<dbReference type="AlphaFoldDB" id="A0A8J2SED8"/>
<evidence type="ECO:0000313" key="6">
    <source>
        <dbReference type="Proteomes" id="UP000789595"/>
    </source>
</evidence>
<dbReference type="Pfam" id="PF04061">
    <property type="entry name" value="ORMDL"/>
    <property type="match status" value="1"/>
</dbReference>
<evidence type="ECO:0000313" key="5">
    <source>
        <dbReference type="EMBL" id="CAH0370475.1"/>
    </source>
</evidence>
<comment type="caution">
    <text evidence="5">The sequence shown here is derived from an EMBL/GenBank/DDBJ whole genome shotgun (WGS) entry which is preliminary data.</text>
</comment>
<evidence type="ECO:0000256" key="1">
    <source>
        <dbReference type="ARBA" id="ARBA00004141"/>
    </source>
</evidence>
<dbReference type="EMBL" id="CAKKNE010000003">
    <property type="protein sequence ID" value="CAH0370475.1"/>
    <property type="molecule type" value="Genomic_DNA"/>
</dbReference>
<dbReference type="InterPro" id="IPR007203">
    <property type="entry name" value="ORMDL"/>
</dbReference>
<reference evidence="5" key="1">
    <citation type="submission" date="2021-11" db="EMBL/GenBank/DDBJ databases">
        <authorList>
            <consortium name="Genoscope - CEA"/>
            <person name="William W."/>
        </authorList>
    </citation>
    <scope>NUCLEOTIDE SEQUENCE</scope>
</reference>
<dbReference type="Proteomes" id="UP000789595">
    <property type="component" value="Unassembled WGS sequence"/>
</dbReference>
<keyword evidence="6" id="KW-1185">Reference proteome</keyword>